<keyword evidence="3" id="KW-1185">Reference proteome</keyword>
<feature type="compositionally biased region" description="Basic and acidic residues" evidence="1">
    <location>
        <begin position="143"/>
        <end position="176"/>
    </location>
</feature>
<comment type="caution">
    <text evidence="2">The sequence shown here is derived from an EMBL/GenBank/DDBJ whole genome shotgun (WGS) entry which is preliminary data.</text>
</comment>
<name>A0A9W9YBD1_9CNID</name>
<evidence type="ECO:0000313" key="2">
    <source>
        <dbReference type="EMBL" id="KAJ7322038.1"/>
    </source>
</evidence>
<dbReference type="Proteomes" id="UP001163046">
    <property type="component" value="Unassembled WGS sequence"/>
</dbReference>
<dbReference type="EMBL" id="MU827820">
    <property type="protein sequence ID" value="KAJ7322038.1"/>
    <property type="molecule type" value="Genomic_DNA"/>
</dbReference>
<evidence type="ECO:0000256" key="1">
    <source>
        <dbReference type="SAM" id="MobiDB-lite"/>
    </source>
</evidence>
<reference evidence="2" key="1">
    <citation type="submission" date="2023-01" db="EMBL/GenBank/DDBJ databases">
        <title>Genome assembly of the deep-sea coral Lophelia pertusa.</title>
        <authorList>
            <person name="Herrera S."/>
            <person name="Cordes E."/>
        </authorList>
    </citation>
    <scope>NUCLEOTIDE SEQUENCE</scope>
    <source>
        <strain evidence="2">USNM1676648</strain>
        <tissue evidence="2">Polyp</tissue>
    </source>
</reference>
<sequence length="193" mass="22310">MVRTRVQEKTFRSVLRDNVLSEVSIQHCHPVIYDSYNICELVLNSVSMLRRLDTLEITVRRKKPLVELLSNMTKRNNRTYESWEKEEDYNPGVPCLPVGGFKYEETKPDVIHVDLTISPDKNEVVVLTASSLHKKDKKSFSKKRTEGSSKSESDTPDDDSRKQRKIAAEHWDDVEKEDVDKLPRELMALDCSS</sequence>
<proteinExistence type="predicted"/>
<gene>
    <name evidence="2" type="ORF">OS493_033201</name>
</gene>
<evidence type="ECO:0000313" key="3">
    <source>
        <dbReference type="Proteomes" id="UP001163046"/>
    </source>
</evidence>
<protein>
    <submittedName>
        <fullName evidence="2">Uncharacterized protein</fullName>
    </submittedName>
</protein>
<feature type="region of interest" description="Disordered" evidence="1">
    <location>
        <begin position="137"/>
        <end position="176"/>
    </location>
</feature>
<accession>A0A9W9YBD1</accession>
<dbReference type="AlphaFoldDB" id="A0A9W9YBD1"/>
<organism evidence="2 3">
    <name type="scientific">Desmophyllum pertusum</name>
    <dbReference type="NCBI Taxonomy" id="174260"/>
    <lineage>
        <taxon>Eukaryota</taxon>
        <taxon>Metazoa</taxon>
        <taxon>Cnidaria</taxon>
        <taxon>Anthozoa</taxon>
        <taxon>Hexacorallia</taxon>
        <taxon>Scleractinia</taxon>
        <taxon>Caryophylliina</taxon>
        <taxon>Caryophylliidae</taxon>
        <taxon>Desmophyllum</taxon>
    </lineage>
</organism>
<dbReference type="OrthoDB" id="5983776at2759"/>